<dbReference type="Proteomes" id="UP001058074">
    <property type="component" value="Unassembled WGS sequence"/>
</dbReference>
<evidence type="ECO:0000313" key="2">
    <source>
        <dbReference type="Proteomes" id="UP001058074"/>
    </source>
</evidence>
<accession>A0ACB5RHK3</accession>
<proteinExistence type="predicted"/>
<gene>
    <name evidence="1" type="ORF">rsdtw13_38200</name>
</gene>
<reference evidence="1" key="1">
    <citation type="journal article" date="2025" name="Int. J. Syst. Evol. Microbiol.">
        <title>Inconstantimicrobium mannanitabidum sp. nov., a novel member of the family Clostridiaceae isolated from anoxic soil under the treatment of reductive soil disinfestation.</title>
        <authorList>
            <person name="Ueki A."/>
            <person name="Tonouchi A."/>
            <person name="Honma S."/>
            <person name="Kaku N."/>
            <person name="Ueki K."/>
        </authorList>
    </citation>
    <scope>NUCLEOTIDE SEQUENCE</scope>
    <source>
        <strain evidence="1">TW13</strain>
    </source>
</reference>
<sequence length="131" mass="15525">MELCEELKKDYLDKLEELLNVYNGKSKELRKQGANDEAILETIKGNIVDIFSKVFNVSYNKSCKSNKAQKDKLNDLSMMYLAFFDKISAPWKEKMAKDKEHDMMEEYYIEEIKLETAEKVKAIFLEYHDKY</sequence>
<name>A0ACB5RHK3_9CLOT</name>
<evidence type="ECO:0000313" key="1">
    <source>
        <dbReference type="EMBL" id="GKX68562.1"/>
    </source>
</evidence>
<comment type="caution">
    <text evidence="1">The sequence shown here is derived from an EMBL/GenBank/DDBJ whole genome shotgun (WGS) entry which is preliminary data.</text>
</comment>
<dbReference type="EMBL" id="BROD01000001">
    <property type="protein sequence ID" value="GKX68562.1"/>
    <property type="molecule type" value="Genomic_DNA"/>
</dbReference>
<keyword evidence="2" id="KW-1185">Reference proteome</keyword>
<protein>
    <submittedName>
        <fullName evidence="1">Uncharacterized protein</fullName>
    </submittedName>
</protein>
<organism evidence="1 2">
    <name type="scientific">Inconstantimicrobium mannanitabidum</name>
    <dbReference type="NCBI Taxonomy" id="1604901"/>
    <lineage>
        <taxon>Bacteria</taxon>
        <taxon>Bacillati</taxon>
        <taxon>Bacillota</taxon>
        <taxon>Clostridia</taxon>
        <taxon>Eubacteriales</taxon>
        <taxon>Clostridiaceae</taxon>
        <taxon>Inconstantimicrobium</taxon>
    </lineage>
</organism>